<name>A0A495JZ41_WILMA</name>
<reference evidence="1 2" key="1">
    <citation type="submission" date="2018-10" db="EMBL/GenBank/DDBJ databases">
        <title>Sequencing the genomes of 1000 actinobacteria strains.</title>
        <authorList>
            <person name="Klenk H.-P."/>
        </authorList>
    </citation>
    <scope>NUCLEOTIDE SEQUENCE [LARGE SCALE GENOMIC DNA]</scope>
    <source>
        <strain evidence="1 2">DSM 44343</strain>
    </source>
</reference>
<organism evidence="1 2">
    <name type="scientific">Williamsia marianensis</name>
    <dbReference type="NCBI Taxonomy" id="85044"/>
    <lineage>
        <taxon>Bacteria</taxon>
        <taxon>Bacillati</taxon>
        <taxon>Actinomycetota</taxon>
        <taxon>Actinomycetes</taxon>
        <taxon>Mycobacteriales</taxon>
        <taxon>Nocardiaceae</taxon>
        <taxon>Williamsia</taxon>
    </lineage>
</organism>
<evidence type="ECO:0000313" key="2">
    <source>
        <dbReference type="Proteomes" id="UP000274762"/>
    </source>
</evidence>
<dbReference type="Pfam" id="PF08893">
    <property type="entry name" value="DUF1839"/>
    <property type="match status" value="1"/>
</dbReference>
<gene>
    <name evidence="1" type="ORF">DFJ75_1017</name>
</gene>
<dbReference type="RefSeq" id="WP_371850303.1">
    <property type="nucleotide sequence ID" value="NZ_CBCRXS010000006.1"/>
</dbReference>
<dbReference type="AlphaFoldDB" id="A0A495JZ41"/>
<sequence length="319" mass="34615">MSLPAALTISNTAQPHFSHSGDRIWPETNCYVDLWIELLHALGHDPVPAFACALSADHDGQQWSFLKVAPEDIRRLYGLEVTEENVWLPLLETIESGPGRGILHTVEVDSWWLPDTAGTDYHRNHVKTTIIPTSVDRSTQTMSYIHNSGIHSLSGADFTGVFGLAGTEEGSLLPYVEQIRSFPERAHEDSLVPIVREHLARRAPGNPVERLGHGVREAVAWLPGAGMETFHLWAFATLRQCGATAELAADLSRHLAAGPAPGAAEAVEPFLDVAAGAKAVQFKMARAARGRQVDVGEGLDNMARSWATAMQTVADAVAR</sequence>
<dbReference type="Proteomes" id="UP000274762">
    <property type="component" value="Unassembled WGS sequence"/>
</dbReference>
<accession>A0A495JZ41</accession>
<comment type="caution">
    <text evidence="1">The sequence shown here is derived from an EMBL/GenBank/DDBJ whole genome shotgun (WGS) entry which is preliminary data.</text>
</comment>
<protein>
    <submittedName>
        <fullName evidence="1">Uncharacterized protein DUF1839</fullName>
    </submittedName>
</protein>
<dbReference type="InterPro" id="IPR014989">
    <property type="entry name" value="DUF1839"/>
</dbReference>
<evidence type="ECO:0000313" key="1">
    <source>
        <dbReference type="EMBL" id="RKR94226.1"/>
    </source>
</evidence>
<dbReference type="EMBL" id="RBKV01000001">
    <property type="protein sequence ID" value="RKR94226.1"/>
    <property type="molecule type" value="Genomic_DNA"/>
</dbReference>
<proteinExistence type="predicted"/>